<reference evidence="3 4" key="1">
    <citation type="submission" date="2019-08" db="EMBL/GenBank/DDBJ databases">
        <title>Seonamhaeicola sediminis sp. nov., isolated from marine sediment.</title>
        <authorList>
            <person name="Cao W.R."/>
        </authorList>
    </citation>
    <scope>NUCLEOTIDE SEQUENCE [LARGE SCALE GENOMIC DNA]</scope>
    <source>
        <strain evidence="3 4">1505</strain>
    </source>
</reference>
<feature type="signal peptide" evidence="1">
    <location>
        <begin position="1"/>
        <end position="34"/>
    </location>
</feature>
<protein>
    <recommendedName>
        <fullName evidence="2">PKD-like domain-containing protein</fullName>
    </recommendedName>
</protein>
<comment type="caution">
    <text evidence="3">The sequence shown here is derived from an EMBL/GenBank/DDBJ whole genome shotgun (WGS) entry which is preliminary data.</text>
</comment>
<dbReference type="AlphaFoldDB" id="A0A5C7GNM6"/>
<name>A0A5C7GNM6_9FLAO</name>
<feature type="chain" id="PRO_5023138133" description="PKD-like domain-containing protein" evidence="1">
    <location>
        <begin position="35"/>
        <end position="387"/>
    </location>
</feature>
<proteinExistence type="predicted"/>
<dbReference type="InterPro" id="IPR045829">
    <property type="entry name" value="PKD_6"/>
</dbReference>
<evidence type="ECO:0000256" key="1">
    <source>
        <dbReference type="SAM" id="SignalP"/>
    </source>
</evidence>
<evidence type="ECO:0000259" key="2">
    <source>
        <dbReference type="Pfam" id="PF19408"/>
    </source>
</evidence>
<dbReference type="Proteomes" id="UP000321080">
    <property type="component" value="Unassembled WGS sequence"/>
</dbReference>
<dbReference type="Pfam" id="PF19408">
    <property type="entry name" value="PKD_6"/>
    <property type="match status" value="1"/>
</dbReference>
<dbReference type="RefSeq" id="WP_206667073.1">
    <property type="nucleotide sequence ID" value="NZ_VRKQ01000005.1"/>
</dbReference>
<feature type="domain" description="PKD-like" evidence="2">
    <location>
        <begin position="287"/>
        <end position="353"/>
    </location>
</feature>
<organism evidence="3 4">
    <name type="scientific">Seonamhaeicola maritimus</name>
    <dbReference type="NCBI Taxonomy" id="2591822"/>
    <lineage>
        <taxon>Bacteria</taxon>
        <taxon>Pseudomonadati</taxon>
        <taxon>Bacteroidota</taxon>
        <taxon>Flavobacteriia</taxon>
        <taxon>Flavobacteriales</taxon>
        <taxon>Flavobacteriaceae</taxon>
    </lineage>
</organism>
<feature type="non-terminal residue" evidence="3">
    <location>
        <position position="387"/>
    </location>
</feature>
<sequence>MYNFTFKNRQSFLLRLLAYALFAIVVTFSSNVFAQKVDKLEQWANGRLPTYQNQGWVTGNVTESKAHYTECMTIPYRLEASSLTAGTPYRIKIGYDVKKGGAHAIDYLTSYDYDNNHDLFGHSIEPIDELVGTSLAGSGLSANTFDLPTPDEATPTAGAAVNQPETQFLSIPLANRKITVYGATISAAFYDVGDQNVDGGGDVSTYLTVDFTPSVGQTSVVILWGGHIAAEEVWGEGFSATGITGSPYHMFLEDCMGTNDGTSDDDLDGCGNKEVQLSASAVQDPPTCDVSGPTSTCEGSGNLVFTATTDTGESFNWSFGTNTSGASIVNGQGTDTVTVNPGTAGSFEIKVDISLGTLGGSLTTTCGQTVTVNLLPTVTVSGGAWCE</sequence>
<accession>A0A5C7GNM6</accession>
<keyword evidence="4" id="KW-1185">Reference proteome</keyword>
<keyword evidence="1" id="KW-0732">Signal</keyword>
<dbReference type="EMBL" id="VRKQ01000005">
    <property type="protein sequence ID" value="TXG40230.1"/>
    <property type="molecule type" value="Genomic_DNA"/>
</dbReference>
<gene>
    <name evidence="3" type="ORF">FUA22_00050</name>
</gene>
<evidence type="ECO:0000313" key="4">
    <source>
        <dbReference type="Proteomes" id="UP000321080"/>
    </source>
</evidence>
<evidence type="ECO:0000313" key="3">
    <source>
        <dbReference type="EMBL" id="TXG40230.1"/>
    </source>
</evidence>